<dbReference type="EMBL" id="VIVK01000003">
    <property type="protein sequence ID" value="TWD73213.1"/>
    <property type="molecule type" value="Genomic_DNA"/>
</dbReference>
<evidence type="ECO:0000313" key="3">
    <source>
        <dbReference type="Proteomes" id="UP000318380"/>
    </source>
</evidence>
<organism evidence="2 3">
    <name type="scientific">Kribbella amoyensis</name>
    <dbReference type="NCBI Taxonomy" id="996641"/>
    <lineage>
        <taxon>Bacteria</taxon>
        <taxon>Bacillati</taxon>
        <taxon>Actinomycetota</taxon>
        <taxon>Actinomycetes</taxon>
        <taxon>Propionibacteriales</taxon>
        <taxon>Kribbellaceae</taxon>
        <taxon>Kribbella</taxon>
    </lineage>
</organism>
<dbReference type="Gene3D" id="3.20.20.70">
    <property type="entry name" value="Aldolase class I"/>
    <property type="match status" value="1"/>
</dbReference>
<dbReference type="RefSeq" id="WP_170284941.1">
    <property type="nucleotide sequence ID" value="NZ_VIVK01000003.1"/>
</dbReference>
<comment type="caution">
    <text evidence="2">The sequence shown here is derived from an EMBL/GenBank/DDBJ whole genome shotgun (WGS) entry which is preliminary data.</text>
</comment>
<keyword evidence="1" id="KW-0456">Lyase</keyword>
<evidence type="ECO:0000313" key="2">
    <source>
        <dbReference type="EMBL" id="TWD73213.1"/>
    </source>
</evidence>
<dbReference type="Pfam" id="PF00701">
    <property type="entry name" value="DHDPS"/>
    <property type="match status" value="1"/>
</dbReference>
<dbReference type="PANTHER" id="PTHR12128:SF38">
    <property type="entry name" value="DIHYDRODIPICOLINATE SYNTHETASE FAMILY PROTEIN (AFU_ORTHOLOGUE AFUA_6G00110)"/>
    <property type="match status" value="1"/>
</dbReference>
<dbReference type="GO" id="GO:0008840">
    <property type="term" value="F:4-hydroxy-tetrahydrodipicolinate synthase activity"/>
    <property type="evidence" value="ECO:0007669"/>
    <property type="project" value="TreeGrafter"/>
</dbReference>
<dbReference type="SUPFAM" id="SSF51569">
    <property type="entry name" value="Aldolase"/>
    <property type="match status" value="1"/>
</dbReference>
<dbReference type="Proteomes" id="UP000318380">
    <property type="component" value="Unassembled WGS sequence"/>
</dbReference>
<dbReference type="CDD" id="cd00408">
    <property type="entry name" value="DHDPS-like"/>
    <property type="match status" value="1"/>
</dbReference>
<name>A0A561B2W7_9ACTN</name>
<dbReference type="PANTHER" id="PTHR12128">
    <property type="entry name" value="DIHYDRODIPICOLINATE SYNTHASE"/>
    <property type="match status" value="1"/>
</dbReference>
<keyword evidence="3" id="KW-1185">Reference proteome</keyword>
<dbReference type="SMART" id="SM01130">
    <property type="entry name" value="DHDPS"/>
    <property type="match status" value="1"/>
</dbReference>
<dbReference type="InterPro" id="IPR002220">
    <property type="entry name" value="DapA-like"/>
</dbReference>
<reference evidence="2 3" key="1">
    <citation type="submission" date="2019-06" db="EMBL/GenBank/DDBJ databases">
        <title>Sequencing the genomes of 1000 actinobacteria strains.</title>
        <authorList>
            <person name="Klenk H.-P."/>
        </authorList>
    </citation>
    <scope>NUCLEOTIDE SEQUENCE [LARGE SCALE GENOMIC DNA]</scope>
    <source>
        <strain evidence="2 3">DSM 24683</strain>
    </source>
</reference>
<gene>
    <name evidence="2" type="ORF">FB561_7101</name>
</gene>
<dbReference type="AlphaFoldDB" id="A0A561B2W7"/>
<dbReference type="InterPro" id="IPR013785">
    <property type="entry name" value="Aldolase_TIM"/>
</dbReference>
<evidence type="ECO:0000256" key="1">
    <source>
        <dbReference type="ARBA" id="ARBA00023239"/>
    </source>
</evidence>
<accession>A0A561B2W7</accession>
<sequence>MLRTPATAVTETVVETLRSGVTAAALTPFDAAGAVRIDAVAGYAGALAGGGAGALAVCVHTGRGPWLPDERRAEVVAAYRVASELPLVAGVGIPAGADLADPVGALLRNAEPVVAAGASALLCFPPPRVPEYDRAVVELHERLAAETGLPVIAFALYEKASGNQYDAATAARLVTVPGVVGLKLALLDDAIGCQDLIAGCRTANPDALLLTGEDRMLGPSLMWGARGMLIGLAAAVPSWSVAVNQAWNDGRYDDFVAASTRLDQLAALVFRAPMEGYVQRMAWIAAWEGILDPEFCHDPYGPPSDPAERDELLRAMDRLASRELR</sequence>
<protein>
    <submittedName>
        <fullName evidence="2">4-hydroxy-tetrahydrodipicolinate synthase</fullName>
    </submittedName>
</protein>
<proteinExistence type="predicted"/>